<accession>A0ABR6P4P3</accession>
<evidence type="ECO:0000256" key="6">
    <source>
        <dbReference type="SAM" id="Phobius"/>
    </source>
</evidence>
<organism evidence="7 8">
    <name type="scientific">Borreliella spielmanii</name>
    <dbReference type="NCBI Taxonomy" id="88916"/>
    <lineage>
        <taxon>Bacteria</taxon>
        <taxon>Pseudomonadati</taxon>
        <taxon>Spirochaetota</taxon>
        <taxon>Spirochaetia</taxon>
        <taxon>Spirochaetales</taxon>
        <taxon>Borreliaceae</taxon>
        <taxon>Borreliella</taxon>
    </lineage>
</organism>
<feature type="transmembrane region" description="Helical" evidence="6">
    <location>
        <begin position="119"/>
        <end position="138"/>
    </location>
</feature>
<dbReference type="PANTHER" id="PTHR43652:SF6">
    <property type="entry name" value="ARGININE REPRESSOR"/>
    <property type="match status" value="1"/>
</dbReference>
<feature type="transmembrane region" description="Helical" evidence="6">
    <location>
        <begin position="201"/>
        <end position="221"/>
    </location>
</feature>
<evidence type="ECO:0000256" key="3">
    <source>
        <dbReference type="ARBA" id="ARBA00022692"/>
    </source>
</evidence>
<feature type="transmembrane region" description="Helical" evidence="6">
    <location>
        <begin position="144"/>
        <end position="168"/>
    </location>
</feature>
<feature type="transmembrane region" description="Helical" evidence="6">
    <location>
        <begin position="82"/>
        <end position="107"/>
    </location>
</feature>
<reference evidence="7 8" key="1">
    <citation type="submission" date="2020-08" db="EMBL/GenBank/DDBJ databases">
        <title>Genomic Encyclopedia of Type Strains, Phase IV (KMG-IV): sequencing the most valuable type-strain genomes for metagenomic binning, comparative biology and taxonomic classification.</title>
        <authorList>
            <person name="Goeker M."/>
        </authorList>
    </citation>
    <scope>NUCLEOTIDE SEQUENCE [LARGE SCALE GENOMIC DNA]</scope>
    <source>
        <strain evidence="7 8">DSM 16813</strain>
    </source>
</reference>
<evidence type="ECO:0000256" key="4">
    <source>
        <dbReference type="ARBA" id="ARBA00022989"/>
    </source>
</evidence>
<keyword evidence="3 6" id="KW-0812">Transmembrane</keyword>
<feature type="transmembrane region" description="Helical" evidence="6">
    <location>
        <begin position="7"/>
        <end position="25"/>
    </location>
</feature>
<keyword evidence="2" id="KW-1003">Cell membrane</keyword>
<keyword evidence="4 6" id="KW-1133">Transmembrane helix</keyword>
<protein>
    <submittedName>
        <fullName evidence="7">Ion transporter superfamily protein YfcC</fullName>
    </submittedName>
</protein>
<gene>
    <name evidence="7" type="ORF">HNR35_000001</name>
</gene>
<evidence type="ECO:0000313" key="7">
    <source>
        <dbReference type="EMBL" id="MBB6031037.1"/>
    </source>
</evidence>
<feature type="transmembrane region" description="Helical" evidence="6">
    <location>
        <begin position="269"/>
        <end position="290"/>
    </location>
</feature>
<feature type="transmembrane region" description="Helical" evidence="6">
    <location>
        <begin position="377"/>
        <end position="400"/>
    </location>
</feature>
<dbReference type="Pfam" id="PF03606">
    <property type="entry name" value="DcuC"/>
    <property type="match status" value="1"/>
</dbReference>
<comment type="subcellular location">
    <subcellularLocation>
        <location evidence="1">Cell membrane</location>
        <topology evidence="1">Multi-pass membrane protein</topology>
    </subcellularLocation>
</comment>
<sequence length="478" mass="52451">MIKMPSSFTIIFSLIVFVTILTYVIPAGKFDKEFRQIGDGPKREIIVAGTYQSIDRDPRGFLHPIMTILTAMSKGMENAAEVIIFVLIVGGAYGIIMKTGAIDAGIYCLIKKLGHKDKLLIPLLMFIFSIGGTVTGMSEETLPFYFVMIPLIVALGYDTLVGVAIIALGAGVGTMASTVNPFATGIASAIASISLQDGFSFRIVLYFVSVLVAIIYVCVYASKIKKDPSKSLVYSQKNEHYQYFVKKNEVSREDNTQKDALEFTFARKLVLLLFGFMILFLVFSIVQLGWWMQEMTMLYLGVAIISAFICRLGESEMWDAFVKGSESLITAALIIGLARGVMIVCDDGLITATILNAATNFLYNLPRPFFIILNEIIQIFIGFIVPSSSGHASLTMPIMAPLADFLSMPRSSVVIAMQTSSGLINLITPTSGVIMAVLGISKLSYGTWFKFVLPLFIIEFFISILVIIANIYLSSSYI</sequence>
<dbReference type="EMBL" id="JACHFA010000001">
    <property type="protein sequence ID" value="MBB6031037.1"/>
    <property type="molecule type" value="Genomic_DNA"/>
</dbReference>
<dbReference type="InterPro" id="IPR051679">
    <property type="entry name" value="DASS-Related_Transporters"/>
</dbReference>
<feature type="transmembrane region" description="Helical" evidence="6">
    <location>
        <begin position="452"/>
        <end position="473"/>
    </location>
</feature>
<proteinExistence type="predicted"/>
<dbReference type="Proteomes" id="UP000566276">
    <property type="component" value="Unassembled WGS sequence"/>
</dbReference>
<feature type="transmembrane region" description="Helical" evidence="6">
    <location>
        <begin position="296"/>
        <end position="313"/>
    </location>
</feature>
<feature type="transmembrane region" description="Helical" evidence="6">
    <location>
        <begin position="420"/>
        <end position="440"/>
    </location>
</feature>
<dbReference type="RefSeq" id="WP_183223105.1">
    <property type="nucleotide sequence ID" value="NZ_JACHFA010000001.1"/>
</dbReference>
<keyword evidence="8" id="KW-1185">Reference proteome</keyword>
<comment type="caution">
    <text evidence="7">The sequence shown here is derived from an EMBL/GenBank/DDBJ whole genome shotgun (WGS) entry which is preliminary data.</text>
</comment>
<dbReference type="InterPro" id="IPR018385">
    <property type="entry name" value="C4_dicarb_anaerob_car-like"/>
</dbReference>
<keyword evidence="5 6" id="KW-0472">Membrane</keyword>
<evidence type="ECO:0000256" key="2">
    <source>
        <dbReference type="ARBA" id="ARBA00022475"/>
    </source>
</evidence>
<name>A0ABR6P4P3_9SPIR</name>
<evidence type="ECO:0000313" key="8">
    <source>
        <dbReference type="Proteomes" id="UP000566276"/>
    </source>
</evidence>
<dbReference type="PANTHER" id="PTHR43652">
    <property type="entry name" value="BASIC AMINO ACID ANTIPORTER YFCC-RELATED"/>
    <property type="match status" value="1"/>
</dbReference>
<evidence type="ECO:0000256" key="1">
    <source>
        <dbReference type="ARBA" id="ARBA00004651"/>
    </source>
</evidence>
<evidence type="ECO:0000256" key="5">
    <source>
        <dbReference type="ARBA" id="ARBA00023136"/>
    </source>
</evidence>